<evidence type="ECO:0000256" key="2">
    <source>
        <dbReference type="ARBA" id="ARBA00022801"/>
    </source>
</evidence>
<keyword evidence="6" id="KW-1185">Reference proteome</keyword>
<dbReference type="PROSITE" id="PS51462">
    <property type="entry name" value="NUDIX"/>
    <property type="match status" value="1"/>
</dbReference>
<dbReference type="Pfam" id="PF00293">
    <property type="entry name" value="NUDIX"/>
    <property type="match status" value="1"/>
</dbReference>
<dbReference type="Proteomes" id="UP000649829">
    <property type="component" value="Unassembled WGS sequence"/>
</dbReference>
<proteinExistence type="predicted"/>
<dbReference type="InterPro" id="IPR020084">
    <property type="entry name" value="NUDIX_hydrolase_CS"/>
</dbReference>
<dbReference type="InterPro" id="IPR000086">
    <property type="entry name" value="NUDIX_hydrolase_dom"/>
</dbReference>
<protein>
    <recommendedName>
        <fullName evidence="4">Nudix hydrolase domain-containing protein</fullName>
    </recommendedName>
</protein>
<evidence type="ECO:0000313" key="5">
    <source>
        <dbReference type="EMBL" id="GGM05915.1"/>
    </source>
</evidence>
<dbReference type="PROSITE" id="PS00893">
    <property type="entry name" value="NUDIX_BOX"/>
    <property type="match status" value="1"/>
</dbReference>
<reference evidence="5" key="1">
    <citation type="journal article" date="2014" name="Int. J. Syst. Evol. Microbiol.">
        <title>Complete genome sequence of Corynebacterium casei LMG S-19264T (=DSM 44701T), isolated from a smear-ripened cheese.</title>
        <authorList>
            <consortium name="US DOE Joint Genome Institute (JGI-PGF)"/>
            <person name="Walter F."/>
            <person name="Albersmeier A."/>
            <person name="Kalinowski J."/>
            <person name="Ruckert C."/>
        </authorList>
    </citation>
    <scope>NUCLEOTIDE SEQUENCE</scope>
    <source>
        <strain evidence="5">CGMCC 1.6293</strain>
    </source>
</reference>
<name>A0A917T0B2_9RHOB</name>
<dbReference type="AlphaFoldDB" id="A0A917T0B2"/>
<feature type="region of interest" description="Disordered" evidence="3">
    <location>
        <begin position="15"/>
        <end position="35"/>
    </location>
</feature>
<comment type="caution">
    <text evidence="5">The sequence shown here is derived from an EMBL/GenBank/DDBJ whole genome shotgun (WGS) entry which is preliminary data.</text>
</comment>
<keyword evidence="2" id="KW-0378">Hydrolase</keyword>
<feature type="domain" description="Nudix hydrolase" evidence="4">
    <location>
        <begin position="60"/>
        <end position="188"/>
    </location>
</feature>
<dbReference type="Gene3D" id="3.90.79.10">
    <property type="entry name" value="Nucleoside Triphosphate Pyrophosphohydrolase"/>
    <property type="match status" value="1"/>
</dbReference>
<comment type="cofactor">
    <cofactor evidence="1">
        <name>Mg(2+)</name>
        <dbReference type="ChEBI" id="CHEBI:18420"/>
    </cofactor>
</comment>
<dbReference type="SUPFAM" id="SSF55811">
    <property type="entry name" value="Nudix"/>
    <property type="match status" value="1"/>
</dbReference>
<organism evidence="5 6">
    <name type="scientific">Pseudooceanicola nanhaiensis</name>
    <dbReference type="NCBI Taxonomy" id="375761"/>
    <lineage>
        <taxon>Bacteria</taxon>
        <taxon>Pseudomonadati</taxon>
        <taxon>Pseudomonadota</taxon>
        <taxon>Alphaproteobacteria</taxon>
        <taxon>Rhodobacterales</taxon>
        <taxon>Paracoccaceae</taxon>
        <taxon>Pseudooceanicola</taxon>
    </lineage>
</organism>
<sequence>MWAMLSVFSSACATTRRDRQEGQRGPWSNSVRQSRQRAGIVTSLAGGSRPSYIGAMEYDRPFDGAKVALFLGDDLLVIRRDEGKPIPWPGYLDFPGGGREAGESPVACALRETREETGLILAPADLFWRAWYRAPRRMWFFGARLAERRRDEVRFGDEGQGWAMMPPESYMRDAMAIPHFRDRLQILLDHAAAR</sequence>
<evidence type="ECO:0000256" key="1">
    <source>
        <dbReference type="ARBA" id="ARBA00001946"/>
    </source>
</evidence>
<evidence type="ECO:0000256" key="3">
    <source>
        <dbReference type="SAM" id="MobiDB-lite"/>
    </source>
</evidence>
<dbReference type="InterPro" id="IPR015797">
    <property type="entry name" value="NUDIX_hydrolase-like_dom_sf"/>
</dbReference>
<reference evidence="5" key="2">
    <citation type="submission" date="2020-09" db="EMBL/GenBank/DDBJ databases">
        <authorList>
            <person name="Sun Q."/>
            <person name="Zhou Y."/>
        </authorList>
    </citation>
    <scope>NUCLEOTIDE SEQUENCE</scope>
    <source>
        <strain evidence="5">CGMCC 1.6293</strain>
    </source>
</reference>
<evidence type="ECO:0000313" key="6">
    <source>
        <dbReference type="Proteomes" id="UP000649829"/>
    </source>
</evidence>
<dbReference type="GO" id="GO:0016787">
    <property type="term" value="F:hydrolase activity"/>
    <property type="evidence" value="ECO:0007669"/>
    <property type="project" value="UniProtKB-KW"/>
</dbReference>
<gene>
    <name evidence="5" type="ORF">GCM10011534_29540</name>
</gene>
<dbReference type="EMBL" id="BMLF01000002">
    <property type="protein sequence ID" value="GGM05915.1"/>
    <property type="molecule type" value="Genomic_DNA"/>
</dbReference>
<accession>A0A917T0B2</accession>
<evidence type="ECO:0000259" key="4">
    <source>
        <dbReference type="PROSITE" id="PS51462"/>
    </source>
</evidence>